<protein>
    <submittedName>
        <fullName evidence="1">Uncharacterized protein</fullName>
    </submittedName>
</protein>
<proteinExistence type="predicted"/>
<accession>A0A5N6I267</accession>
<accession>A0A5N7CYL7</accession>
<sequence>MVGGSEPGVKNKDESTKSVFLYGYGIGKWRQCMIDGTRGHGLQYIVSQIFIGGVSKGNCRTTISFYFCLYSIYPVVSMSSSWFH</sequence>
<evidence type="ECO:0000313" key="2">
    <source>
        <dbReference type="Proteomes" id="UP000325579"/>
    </source>
</evidence>
<dbReference type="EMBL" id="ML736851">
    <property type="protein sequence ID" value="KAE8398663.1"/>
    <property type="molecule type" value="Genomic_DNA"/>
</dbReference>
<dbReference type="Proteomes" id="UP000325579">
    <property type="component" value="Unassembled WGS sequence"/>
</dbReference>
<reference evidence="1 2" key="1">
    <citation type="submission" date="2019-04" db="EMBL/GenBank/DDBJ databases">
        <authorList>
            <consortium name="DOE Joint Genome Institute"/>
            <person name="Mondo S."/>
            <person name="Kjaerbolling I."/>
            <person name="Vesth T."/>
            <person name="Frisvad J.C."/>
            <person name="Nybo J.L."/>
            <person name="Theobald S."/>
            <person name="Kildgaard S."/>
            <person name="Isbrandt T."/>
            <person name="Kuo A."/>
            <person name="Sato A."/>
            <person name="Lyhne E.K."/>
            <person name="Kogle M.E."/>
            <person name="Wiebenga A."/>
            <person name="Kun R.S."/>
            <person name="Lubbers R.J."/>
            <person name="Makela M.R."/>
            <person name="Barry K."/>
            <person name="Chovatia M."/>
            <person name="Clum A."/>
            <person name="Daum C."/>
            <person name="Haridas S."/>
            <person name="He G."/>
            <person name="LaButti K."/>
            <person name="Lipzen A."/>
            <person name="Riley R."/>
            <person name="Salamov A."/>
            <person name="Simmons B.A."/>
            <person name="Magnuson J.K."/>
            <person name="Henrissat B."/>
            <person name="Mortensen U.H."/>
            <person name="Larsen T.O."/>
            <person name="Devries R.P."/>
            <person name="Grigoriev I.V."/>
            <person name="Machida M."/>
            <person name="Baker S.E."/>
            <person name="Andersen M.R."/>
            <person name="Cantor M.N."/>
            <person name="Hua S.X."/>
        </authorList>
    </citation>
    <scope>NUCLEOTIDE SEQUENCE [LARGE SCALE GENOMIC DNA]</scope>
    <source>
        <strain evidence="1 2">CBS 119388</strain>
    </source>
</reference>
<evidence type="ECO:0000313" key="1">
    <source>
        <dbReference type="EMBL" id="KAE8398663.1"/>
    </source>
</evidence>
<gene>
    <name evidence="1" type="ORF">BDV37DRAFT_262691</name>
</gene>
<dbReference type="GeneID" id="43668153"/>
<dbReference type="AlphaFoldDB" id="A0A5N6I267"/>
<keyword evidence="2" id="KW-1185">Reference proteome</keyword>
<organism evidence="1 2">
    <name type="scientific">Aspergillus pseudonomiae</name>
    <dbReference type="NCBI Taxonomy" id="1506151"/>
    <lineage>
        <taxon>Eukaryota</taxon>
        <taxon>Fungi</taxon>
        <taxon>Dikarya</taxon>
        <taxon>Ascomycota</taxon>
        <taxon>Pezizomycotina</taxon>
        <taxon>Eurotiomycetes</taxon>
        <taxon>Eurotiomycetidae</taxon>
        <taxon>Eurotiales</taxon>
        <taxon>Aspergillaceae</taxon>
        <taxon>Aspergillus</taxon>
        <taxon>Aspergillus subgen. Circumdati</taxon>
    </lineage>
</organism>
<dbReference type="RefSeq" id="XP_031935982.1">
    <property type="nucleotide sequence ID" value="XM_032083462.1"/>
</dbReference>
<name>A0A5N6I267_9EURO</name>